<feature type="region of interest" description="Disordered" evidence="1">
    <location>
        <begin position="141"/>
        <end position="165"/>
    </location>
</feature>
<protein>
    <submittedName>
        <fullName evidence="2">Uncharacterized protein</fullName>
    </submittedName>
</protein>
<comment type="caution">
    <text evidence="2">The sequence shown here is derived from an EMBL/GenBank/DDBJ whole genome shotgun (WGS) entry which is preliminary data.</text>
</comment>
<reference evidence="2 3" key="1">
    <citation type="journal article" date="2021" name="Comput. Struct. Biotechnol. J.">
        <title>De novo genome assembly of the potent medicinal plant Rehmannia glutinosa using nanopore technology.</title>
        <authorList>
            <person name="Ma L."/>
            <person name="Dong C."/>
            <person name="Song C."/>
            <person name="Wang X."/>
            <person name="Zheng X."/>
            <person name="Niu Y."/>
            <person name="Chen S."/>
            <person name="Feng W."/>
        </authorList>
    </citation>
    <scope>NUCLEOTIDE SEQUENCE [LARGE SCALE GENOMIC DNA]</scope>
    <source>
        <strain evidence="2">DH-2019</strain>
    </source>
</reference>
<dbReference type="PANTHER" id="PTHR36892">
    <property type="entry name" value="OS01G0201800 PROTEIN"/>
    <property type="match status" value="1"/>
</dbReference>
<organism evidence="2 3">
    <name type="scientific">Rehmannia glutinosa</name>
    <name type="common">Chinese foxglove</name>
    <dbReference type="NCBI Taxonomy" id="99300"/>
    <lineage>
        <taxon>Eukaryota</taxon>
        <taxon>Viridiplantae</taxon>
        <taxon>Streptophyta</taxon>
        <taxon>Embryophyta</taxon>
        <taxon>Tracheophyta</taxon>
        <taxon>Spermatophyta</taxon>
        <taxon>Magnoliopsida</taxon>
        <taxon>eudicotyledons</taxon>
        <taxon>Gunneridae</taxon>
        <taxon>Pentapetalae</taxon>
        <taxon>asterids</taxon>
        <taxon>lamiids</taxon>
        <taxon>Lamiales</taxon>
        <taxon>Orobanchaceae</taxon>
        <taxon>Rehmannieae</taxon>
        <taxon>Rehmannia</taxon>
    </lineage>
</organism>
<accession>A0ABR0W3N1</accession>
<dbReference type="PANTHER" id="PTHR36892:SF1">
    <property type="entry name" value="OS05G0518200 PROTEIN"/>
    <property type="match status" value="1"/>
</dbReference>
<evidence type="ECO:0000313" key="3">
    <source>
        <dbReference type="Proteomes" id="UP001318860"/>
    </source>
</evidence>
<dbReference type="Proteomes" id="UP001318860">
    <property type="component" value="Unassembled WGS sequence"/>
</dbReference>
<name>A0ABR0W3N1_REHGL</name>
<gene>
    <name evidence="2" type="ORF">DH2020_022614</name>
</gene>
<sequence>MQAQDKAIGDPSSSYSKEFENDISDCVSILKRNQDCSLLTHIKETMSCNAFKLIEQNHHPDLPPRGILRNHVKEISQQQSTKCILQEAVQVNQYCSTEKSNKHVTFSEKDRLSRQPSHSLEYFELQKKVCGSYMANAEVVGKDSTNAETSRNEQNNEEEFFSRSLGSERRILDGMNPHLSESGLRDAVPNGPYYAYPSGFFCMPMEGHYDRPSIKVVKNSSNSTCRRLNQDYLETYNEASVAQDFTQSTAVNNNAHSFQFQTFPPRSPTELLHAFYSLPEENQTRSICGRRSLNGINEDFVGLPLNSQGELITLSSNANRDFNQLNLFPVRSYVEENPVVVVPSRLGISESRTDSKTNLDLGFHNINDHRFHDSGNTICKEDYQVQKSPGSEKSQSTMRLMGKEFIVGSRGFQELEDEHIWKDKQIIDDTSETSFCPSEFTIDRRSESMYDHPHFNSQTSSMYQGVFVGGKIEPVHKLYPSHYAGTFSEVHKSQSLLPEPFTSGYESHFYSLELPAQTAVNQEARRNVRPTAVQLRNKQNLPHSPISAIRFPFMYPDLEGHAKSSWSRRSPLNRAPSCFDVSEKGTQYLSNSQSQCSSLGRNHPHLMPRDSHRTDSSGFCLFNPMLSESASQSSISPASLAPTLLTQHTIMPRYPGVFPVSAVQKTHGNQKKIKARIKSRTGIRGLDNGNKCKGQLSAPSNVPLRPLKMPTFGFDEDSQCAKNPIAYASFEDSVQNIETAVESCSATTKTKFVIRGKYEADKDEQIISPCMDSYADTARIGSIKLTAGTKHILKACQRKDQTTTTGFTFSESENSPKIYRFSE</sequence>
<keyword evidence="3" id="KW-1185">Reference proteome</keyword>
<feature type="compositionally biased region" description="Polar residues" evidence="1">
    <location>
        <begin position="143"/>
        <end position="153"/>
    </location>
</feature>
<evidence type="ECO:0000313" key="2">
    <source>
        <dbReference type="EMBL" id="KAK6142266.1"/>
    </source>
</evidence>
<evidence type="ECO:0000256" key="1">
    <source>
        <dbReference type="SAM" id="MobiDB-lite"/>
    </source>
</evidence>
<dbReference type="EMBL" id="JABTTQ020000013">
    <property type="protein sequence ID" value="KAK6142266.1"/>
    <property type="molecule type" value="Genomic_DNA"/>
</dbReference>
<proteinExistence type="predicted"/>